<organism evidence="2 3">
    <name type="scientific">Termitidicoccus mucosus</name>
    <dbReference type="NCBI Taxonomy" id="1184151"/>
    <lineage>
        <taxon>Bacteria</taxon>
        <taxon>Pseudomonadati</taxon>
        <taxon>Verrucomicrobiota</taxon>
        <taxon>Opitutia</taxon>
        <taxon>Opitutales</taxon>
        <taxon>Opitutaceae</taxon>
        <taxon>Termitidicoccus</taxon>
    </lineage>
</organism>
<keyword evidence="3" id="KW-1185">Reference proteome</keyword>
<protein>
    <submittedName>
        <fullName evidence="2">Uncharacterized protein</fullName>
    </submittedName>
</protein>
<name>A0A178IHH2_9BACT</name>
<dbReference type="Proteomes" id="UP000078486">
    <property type="component" value="Unassembled WGS sequence"/>
</dbReference>
<gene>
    <name evidence="2" type="ORF">AW736_16990</name>
</gene>
<evidence type="ECO:0000313" key="3">
    <source>
        <dbReference type="Proteomes" id="UP000078486"/>
    </source>
</evidence>
<feature type="compositionally biased region" description="Polar residues" evidence="1">
    <location>
        <begin position="1"/>
        <end position="12"/>
    </location>
</feature>
<dbReference type="OrthoDB" id="196665at2"/>
<proteinExistence type="predicted"/>
<evidence type="ECO:0000313" key="2">
    <source>
        <dbReference type="EMBL" id="OAM88529.1"/>
    </source>
</evidence>
<dbReference type="AlphaFoldDB" id="A0A178IHH2"/>
<accession>A0A178IHH2</accession>
<comment type="caution">
    <text evidence="2">The sequence shown here is derived from an EMBL/GenBank/DDBJ whole genome shotgun (WGS) entry which is preliminary data.</text>
</comment>
<reference evidence="2 3" key="1">
    <citation type="submission" date="2016-01" db="EMBL/GenBank/DDBJ databases">
        <title>High potential of lignocellulose degradation of a new Verrucomicrobia species.</title>
        <authorList>
            <person name="Wang Y."/>
            <person name="Shi Y."/>
            <person name="Qiu Z."/>
            <person name="Liu S."/>
            <person name="Yang H."/>
        </authorList>
    </citation>
    <scope>NUCLEOTIDE SEQUENCE [LARGE SCALE GENOMIC DNA]</scope>
    <source>
        <strain evidence="2 3">TSB47</strain>
    </source>
</reference>
<dbReference type="RefSeq" id="WP_145928937.1">
    <property type="nucleotide sequence ID" value="NZ_CP109796.1"/>
</dbReference>
<feature type="region of interest" description="Disordered" evidence="1">
    <location>
        <begin position="1"/>
        <end position="35"/>
    </location>
</feature>
<sequence>MKTTSKNTTKENAQPVAKNKNAGHETDAFFAEPVDPVREGREQGLEVIRHLLIWMADAPTLEKRGLRATLALHCIRPDLIHGATLEQIGDHAGYTRQSIHKLARDFRDSMGLVQ</sequence>
<evidence type="ECO:0000256" key="1">
    <source>
        <dbReference type="SAM" id="MobiDB-lite"/>
    </source>
</evidence>
<dbReference type="EMBL" id="LRRQ01000127">
    <property type="protein sequence ID" value="OAM88529.1"/>
    <property type="molecule type" value="Genomic_DNA"/>
</dbReference>